<evidence type="ECO:0000256" key="1">
    <source>
        <dbReference type="SAM" id="MobiDB-lite"/>
    </source>
</evidence>
<protein>
    <submittedName>
        <fullName evidence="2">Uncharacterized protein</fullName>
    </submittedName>
</protein>
<gene>
    <name evidence="2" type="ORF">JOB18_025077</name>
</gene>
<sequence>MGGREGKEQQERERWGRGLTDVELQRFGGQTNKQTMHRFPAALRHSRGNLFASAIRLRSSPLMLKTALAGGSPSSTPPPPPPCFSPVNSHPQTSLRDSASEVNRH</sequence>
<evidence type="ECO:0000313" key="3">
    <source>
        <dbReference type="Proteomes" id="UP000693946"/>
    </source>
</evidence>
<keyword evidence="3" id="KW-1185">Reference proteome</keyword>
<feature type="region of interest" description="Disordered" evidence="1">
    <location>
        <begin position="66"/>
        <end position="105"/>
    </location>
</feature>
<organism evidence="2 3">
    <name type="scientific">Solea senegalensis</name>
    <name type="common">Senegalese sole</name>
    <dbReference type="NCBI Taxonomy" id="28829"/>
    <lineage>
        <taxon>Eukaryota</taxon>
        <taxon>Metazoa</taxon>
        <taxon>Chordata</taxon>
        <taxon>Craniata</taxon>
        <taxon>Vertebrata</taxon>
        <taxon>Euteleostomi</taxon>
        <taxon>Actinopterygii</taxon>
        <taxon>Neopterygii</taxon>
        <taxon>Teleostei</taxon>
        <taxon>Neoteleostei</taxon>
        <taxon>Acanthomorphata</taxon>
        <taxon>Carangaria</taxon>
        <taxon>Pleuronectiformes</taxon>
        <taxon>Pleuronectoidei</taxon>
        <taxon>Soleidae</taxon>
        <taxon>Solea</taxon>
    </lineage>
</organism>
<dbReference type="AlphaFoldDB" id="A0AAV6RDC0"/>
<reference evidence="2 3" key="1">
    <citation type="journal article" date="2021" name="Sci. Rep.">
        <title>Chromosome anchoring in Senegalese sole (Solea senegalensis) reveals sex-associated markers and genome rearrangements in flatfish.</title>
        <authorList>
            <person name="Guerrero-Cozar I."/>
            <person name="Gomez-Garrido J."/>
            <person name="Berbel C."/>
            <person name="Martinez-Blanch J.F."/>
            <person name="Alioto T."/>
            <person name="Claros M.G."/>
            <person name="Gagnaire P.A."/>
            <person name="Manchado M."/>
        </authorList>
    </citation>
    <scope>NUCLEOTIDE SEQUENCE [LARGE SCALE GENOMIC DNA]</scope>
    <source>
        <strain evidence="2">Sse05_10M</strain>
    </source>
</reference>
<feature type="region of interest" description="Disordered" evidence="1">
    <location>
        <begin position="1"/>
        <end position="21"/>
    </location>
</feature>
<feature type="compositionally biased region" description="Basic and acidic residues" evidence="1">
    <location>
        <begin position="1"/>
        <end position="16"/>
    </location>
</feature>
<accession>A0AAV6RDC0</accession>
<feature type="compositionally biased region" description="Pro residues" evidence="1">
    <location>
        <begin position="75"/>
        <end position="84"/>
    </location>
</feature>
<dbReference type="Proteomes" id="UP000693946">
    <property type="component" value="Linkage Group LG2"/>
</dbReference>
<proteinExistence type="predicted"/>
<dbReference type="EMBL" id="JAGKHQ010000012">
    <property type="protein sequence ID" value="KAG7502708.1"/>
    <property type="molecule type" value="Genomic_DNA"/>
</dbReference>
<evidence type="ECO:0000313" key="2">
    <source>
        <dbReference type="EMBL" id="KAG7502708.1"/>
    </source>
</evidence>
<comment type="caution">
    <text evidence="2">The sequence shown here is derived from an EMBL/GenBank/DDBJ whole genome shotgun (WGS) entry which is preliminary data.</text>
</comment>
<name>A0AAV6RDC0_SOLSE</name>